<keyword evidence="1" id="KW-0472">Membrane</keyword>
<dbReference type="InterPro" id="IPR017195">
    <property type="entry name" value="ABC_thiamin-permease_prd"/>
</dbReference>
<keyword evidence="1" id="KW-0812">Transmembrane</keyword>
<reference evidence="2 3" key="1">
    <citation type="submission" date="2018-06" db="EMBL/GenBank/DDBJ databases">
        <title>Genomic Encyclopedia of Archaeal and Bacterial Type Strains, Phase II (KMG-II): from individual species to whole genera.</title>
        <authorList>
            <person name="Goeker M."/>
        </authorList>
    </citation>
    <scope>NUCLEOTIDE SEQUENCE [LARGE SCALE GENOMIC DNA]</scope>
    <source>
        <strain evidence="2 3">ATCC BAA-1881</strain>
    </source>
</reference>
<sequence length="201" mass="21380">MSEQPVEQSRKGFGWLAWSTRDILVLAAVGVVFGIVLGALMYAYLLSIVLGVIVAWAWIGIMILPCFFIAYALRRAGAAFLIALLYCLVMLPISPYGPSIMITGLLYAFAGEIGVAVGTRYRHFGLPSMALTGAAGGVAMLIIYLIFYPTSFDLALPILIGVIVVTIVSSTISGIVAKYLGDAAARTGVLAGTIRKDLEEI</sequence>
<feature type="transmembrane region" description="Helical" evidence="1">
    <location>
        <begin position="154"/>
        <end position="177"/>
    </location>
</feature>
<dbReference type="RefSeq" id="WP_111320728.1">
    <property type="nucleotide sequence ID" value="NZ_BIFX01000002.1"/>
</dbReference>
<gene>
    <name evidence="2" type="ORF">EI42_01658</name>
</gene>
<protein>
    <submittedName>
        <fullName evidence="2">ABC-type thiamine/hydroxymethylpyrimidine transport system permease subunit</fullName>
    </submittedName>
</protein>
<feature type="transmembrane region" description="Helical" evidence="1">
    <location>
        <begin position="48"/>
        <end position="69"/>
    </location>
</feature>
<evidence type="ECO:0000313" key="2">
    <source>
        <dbReference type="EMBL" id="PZW32566.1"/>
    </source>
</evidence>
<organism evidence="2 3">
    <name type="scientific">Thermosporothrix hazakensis</name>
    <dbReference type="NCBI Taxonomy" id="644383"/>
    <lineage>
        <taxon>Bacteria</taxon>
        <taxon>Bacillati</taxon>
        <taxon>Chloroflexota</taxon>
        <taxon>Ktedonobacteria</taxon>
        <taxon>Ktedonobacterales</taxon>
        <taxon>Thermosporotrichaceae</taxon>
        <taxon>Thermosporothrix</taxon>
    </lineage>
</organism>
<evidence type="ECO:0000313" key="3">
    <source>
        <dbReference type="Proteomes" id="UP000248806"/>
    </source>
</evidence>
<keyword evidence="3" id="KW-1185">Reference proteome</keyword>
<dbReference type="OrthoDB" id="153619at2"/>
<name>A0A326U8R7_THEHA</name>
<feature type="transmembrane region" description="Helical" evidence="1">
    <location>
        <begin position="99"/>
        <end position="117"/>
    </location>
</feature>
<feature type="transmembrane region" description="Helical" evidence="1">
    <location>
        <begin position="129"/>
        <end position="148"/>
    </location>
</feature>
<dbReference type="EMBL" id="QKUF01000004">
    <property type="protein sequence ID" value="PZW32566.1"/>
    <property type="molecule type" value="Genomic_DNA"/>
</dbReference>
<feature type="transmembrane region" description="Helical" evidence="1">
    <location>
        <begin position="23"/>
        <end position="42"/>
    </location>
</feature>
<comment type="caution">
    <text evidence="2">The sequence shown here is derived from an EMBL/GenBank/DDBJ whole genome shotgun (WGS) entry which is preliminary data.</text>
</comment>
<dbReference type="AlphaFoldDB" id="A0A326U8R7"/>
<dbReference type="Proteomes" id="UP000248806">
    <property type="component" value="Unassembled WGS sequence"/>
</dbReference>
<feature type="transmembrane region" description="Helical" evidence="1">
    <location>
        <begin position="76"/>
        <end position="93"/>
    </location>
</feature>
<proteinExistence type="predicted"/>
<evidence type="ECO:0000256" key="1">
    <source>
        <dbReference type="SAM" id="Phobius"/>
    </source>
</evidence>
<keyword evidence="1" id="KW-1133">Transmembrane helix</keyword>
<dbReference type="Pfam" id="PF09819">
    <property type="entry name" value="ABC_cobalt"/>
    <property type="match status" value="1"/>
</dbReference>
<accession>A0A326U8R7</accession>